<evidence type="ECO:0000256" key="4">
    <source>
        <dbReference type="ARBA" id="ARBA00022801"/>
    </source>
</evidence>
<keyword evidence="6" id="KW-0464">Manganese</keyword>
<evidence type="ECO:0000256" key="2">
    <source>
        <dbReference type="ARBA" id="ARBA00001946"/>
    </source>
</evidence>
<dbReference type="InterPro" id="IPR020476">
    <property type="entry name" value="Nudix_hydrolase"/>
</dbReference>
<reference evidence="11" key="1">
    <citation type="journal article" date="2021" name="Syst. Appl. Microbiol.">
        <title>Roseomonas hellenica sp. nov., isolated from roots of wild-growing Alkanna tinctoria.</title>
        <authorList>
            <person name="Rat A."/>
            <person name="Naranjo H.D."/>
            <person name="Lebbe L."/>
            <person name="Cnockaert M."/>
            <person name="Krigas N."/>
            <person name="Grigoriadou K."/>
            <person name="Maloupa E."/>
            <person name="Willems A."/>
        </authorList>
    </citation>
    <scope>NUCLEOTIDE SEQUENCE [LARGE SCALE GENOMIC DNA]</scope>
    <source>
        <strain evidence="11">LMG 31159</strain>
    </source>
</reference>
<dbReference type="PRINTS" id="PR00502">
    <property type="entry name" value="NUDIXFAMILY"/>
</dbReference>
<dbReference type="SUPFAM" id="SSF55811">
    <property type="entry name" value="Nudix"/>
    <property type="match status" value="1"/>
</dbReference>
<comment type="similarity">
    <text evidence="7">Belongs to the Nudix hydrolase family.</text>
</comment>
<organism evidence="10 11">
    <name type="scientific">Neoroseomonas terrae</name>
    <dbReference type="NCBI Taxonomy" id="424799"/>
    <lineage>
        <taxon>Bacteria</taxon>
        <taxon>Pseudomonadati</taxon>
        <taxon>Pseudomonadota</taxon>
        <taxon>Alphaproteobacteria</taxon>
        <taxon>Acetobacterales</taxon>
        <taxon>Acetobacteraceae</taxon>
        <taxon>Neoroseomonas</taxon>
    </lineage>
</organism>
<dbReference type="InterPro" id="IPR045121">
    <property type="entry name" value="CoAse"/>
</dbReference>
<dbReference type="PROSITE" id="PS51462">
    <property type="entry name" value="NUDIX"/>
    <property type="match status" value="1"/>
</dbReference>
<dbReference type="InterPro" id="IPR000086">
    <property type="entry name" value="NUDIX_hydrolase_dom"/>
</dbReference>
<dbReference type="Pfam" id="PF00293">
    <property type="entry name" value="NUDIX"/>
    <property type="match status" value="1"/>
</dbReference>
<dbReference type="EMBL" id="JAAEDI010000031">
    <property type="protein sequence ID" value="MBR0652650.1"/>
    <property type="molecule type" value="Genomic_DNA"/>
</dbReference>
<name>A0ABS5ENQ3_9PROT</name>
<feature type="region of interest" description="Disordered" evidence="8">
    <location>
        <begin position="28"/>
        <end position="50"/>
    </location>
</feature>
<evidence type="ECO:0000256" key="6">
    <source>
        <dbReference type="ARBA" id="ARBA00023211"/>
    </source>
</evidence>
<feature type="compositionally biased region" description="Basic and acidic residues" evidence="8">
    <location>
        <begin position="28"/>
        <end position="39"/>
    </location>
</feature>
<keyword evidence="4 7" id="KW-0378">Hydrolase</keyword>
<evidence type="ECO:0000313" key="11">
    <source>
        <dbReference type="Proteomes" id="UP000698752"/>
    </source>
</evidence>
<evidence type="ECO:0000256" key="5">
    <source>
        <dbReference type="ARBA" id="ARBA00022842"/>
    </source>
</evidence>
<dbReference type="InterPro" id="IPR015797">
    <property type="entry name" value="NUDIX_hydrolase-like_dom_sf"/>
</dbReference>
<dbReference type="PANTHER" id="PTHR12992">
    <property type="entry name" value="NUDIX HYDROLASE"/>
    <property type="match status" value="1"/>
</dbReference>
<evidence type="ECO:0000256" key="3">
    <source>
        <dbReference type="ARBA" id="ARBA00022723"/>
    </source>
</evidence>
<dbReference type="Gene3D" id="3.90.79.10">
    <property type="entry name" value="Nucleoside Triphosphate Pyrophosphohydrolase"/>
    <property type="match status" value="1"/>
</dbReference>
<feature type="domain" description="Nudix hydrolase" evidence="9">
    <location>
        <begin position="55"/>
        <end position="185"/>
    </location>
</feature>
<comment type="cofactor">
    <cofactor evidence="1">
        <name>Mn(2+)</name>
        <dbReference type="ChEBI" id="CHEBI:29035"/>
    </cofactor>
</comment>
<evidence type="ECO:0000259" key="9">
    <source>
        <dbReference type="PROSITE" id="PS51462"/>
    </source>
</evidence>
<dbReference type="PROSITE" id="PS00893">
    <property type="entry name" value="NUDIX_BOX"/>
    <property type="match status" value="1"/>
</dbReference>
<evidence type="ECO:0000256" key="8">
    <source>
        <dbReference type="SAM" id="MobiDB-lite"/>
    </source>
</evidence>
<evidence type="ECO:0000256" key="1">
    <source>
        <dbReference type="ARBA" id="ARBA00001936"/>
    </source>
</evidence>
<sequence>MGFDGGGDVTEAGPPPLRLDAALLRARLADPDTIPRDRPEPEDDLERAARAGGRSIEAAVLVPIVLRDDPTVLLTLRSARLTAHAGQVAFPGGRIEPGETPEEAALREAQEEVGLDPSVPEIIGRLPTLMTGTGYLVTPVVALLRPPFALQEDPAEVAEAFEYRLSQLLDPAAPERRQQEFRGRMREFWVWPHERHYIWGATASMLVTLSGVLRGP</sequence>
<evidence type="ECO:0000256" key="7">
    <source>
        <dbReference type="RuleBase" id="RU003476"/>
    </source>
</evidence>
<evidence type="ECO:0000313" key="10">
    <source>
        <dbReference type="EMBL" id="MBR0652650.1"/>
    </source>
</evidence>
<dbReference type="Proteomes" id="UP000698752">
    <property type="component" value="Unassembled WGS sequence"/>
</dbReference>
<keyword evidence="3" id="KW-0479">Metal-binding</keyword>
<dbReference type="PANTHER" id="PTHR12992:SF11">
    <property type="entry name" value="MITOCHONDRIAL COENZYME A DIPHOSPHATASE NUDT8"/>
    <property type="match status" value="1"/>
</dbReference>
<dbReference type="InterPro" id="IPR020084">
    <property type="entry name" value="NUDIX_hydrolase_CS"/>
</dbReference>
<protein>
    <submittedName>
        <fullName evidence="10">CoA pyrophosphatase</fullName>
    </submittedName>
</protein>
<gene>
    <name evidence="10" type="ORF">GXW78_23535</name>
</gene>
<proteinExistence type="inferred from homology"/>
<dbReference type="NCBIfam" id="NF007980">
    <property type="entry name" value="PRK10707.1"/>
    <property type="match status" value="1"/>
</dbReference>
<dbReference type="CDD" id="cd03426">
    <property type="entry name" value="NUDIX_CoAse_Nudt7"/>
    <property type="match status" value="1"/>
</dbReference>
<comment type="caution">
    <text evidence="10">The sequence shown here is derived from an EMBL/GenBank/DDBJ whole genome shotgun (WGS) entry which is preliminary data.</text>
</comment>
<comment type="cofactor">
    <cofactor evidence="2">
        <name>Mg(2+)</name>
        <dbReference type="ChEBI" id="CHEBI:18420"/>
    </cofactor>
</comment>
<dbReference type="RefSeq" id="WP_211871365.1">
    <property type="nucleotide sequence ID" value="NZ_JAAEDI010000031.1"/>
</dbReference>
<accession>A0ABS5ENQ3</accession>
<keyword evidence="11" id="KW-1185">Reference proteome</keyword>
<keyword evidence="5" id="KW-0460">Magnesium</keyword>